<accession>A0ABR2CN35</accession>
<sequence length="104" mass="10915">MGECGCKEPKKVEQPLHCNTSSSYYALMLNCTSHGVVVKGVLMGDRGPSVCVIEGYRYSTGTGRTTTPSNLNCTIDPSPCRPVGGCYMSCFMPPLSASGAGVGR</sequence>
<comment type="caution">
    <text evidence="1">The sequence shown here is derived from an EMBL/GenBank/DDBJ whole genome shotgun (WGS) entry which is preliminary data.</text>
</comment>
<evidence type="ECO:0000313" key="2">
    <source>
        <dbReference type="Proteomes" id="UP001472677"/>
    </source>
</evidence>
<reference evidence="1 2" key="1">
    <citation type="journal article" date="2024" name="G3 (Bethesda)">
        <title>Genome assembly of Hibiscus sabdariffa L. provides insights into metabolisms of medicinal natural products.</title>
        <authorList>
            <person name="Kim T."/>
        </authorList>
    </citation>
    <scope>NUCLEOTIDE SEQUENCE [LARGE SCALE GENOMIC DNA]</scope>
    <source>
        <strain evidence="1">TK-2024</strain>
        <tissue evidence="1">Old leaves</tissue>
    </source>
</reference>
<gene>
    <name evidence="1" type="ORF">V6N12_004969</name>
</gene>
<dbReference type="Proteomes" id="UP001472677">
    <property type="component" value="Unassembled WGS sequence"/>
</dbReference>
<proteinExistence type="predicted"/>
<organism evidence="1 2">
    <name type="scientific">Hibiscus sabdariffa</name>
    <name type="common">roselle</name>
    <dbReference type="NCBI Taxonomy" id="183260"/>
    <lineage>
        <taxon>Eukaryota</taxon>
        <taxon>Viridiplantae</taxon>
        <taxon>Streptophyta</taxon>
        <taxon>Embryophyta</taxon>
        <taxon>Tracheophyta</taxon>
        <taxon>Spermatophyta</taxon>
        <taxon>Magnoliopsida</taxon>
        <taxon>eudicotyledons</taxon>
        <taxon>Gunneridae</taxon>
        <taxon>Pentapetalae</taxon>
        <taxon>rosids</taxon>
        <taxon>malvids</taxon>
        <taxon>Malvales</taxon>
        <taxon>Malvaceae</taxon>
        <taxon>Malvoideae</taxon>
        <taxon>Hibiscus</taxon>
    </lineage>
</organism>
<protein>
    <submittedName>
        <fullName evidence="1">Uncharacterized protein</fullName>
    </submittedName>
</protein>
<evidence type="ECO:0000313" key="1">
    <source>
        <dbReference type="EMBL" id="KAK8521052.1"/>
    </source>
</evidence>
<name>A0ABR2CN35_9ROSI</name>
<dbReference type="EMBL" id="JBBPBM010000048">
    <property type="protein sequence ID" value="KAK8521052.1"/>
    <property type="molecule type" value="Genomic_DNA"/>
</dbReference>
<keyword evidence="2" id="KW-1185">Reference proteome</keyword>